<dbReference type="SUPFAM" id="SSF47336">
    <property type="entry name" value="ACP-like"/>
    <property type="match status" value="1"/>
</dbReference>
<evidence type="ECO:0000256" key="1">
    <source>
        <dbReference type="ARBA" id="ARBA00022450"/>
    </source>
</evidence>
<dbReference type="InterPro" id="IPR016036">
    <property type="entry name" value="Malonyl_transacylase_ACP-bd"/>
</dbReference>
<dbReference type="Pfam" id="PF16197">
    <property type="entry name" value="KAsynt_C_assoc"/>
    <property type="match status" value="1"/>
</dbReference>
<dbReference type="InterPro" id="IPR016035">
    <property type="entry name" value="Acyl_Trfase/lysoPLipase"/>
</dbReference>
<organism evidence="8 9">
    <name type="scientific">Actinomadura fulvescens</name>
    <dbReference type="NCBI Taxonomy" id="46160"/>
    <lineage>
        <taxon>Bacteria</taxon>
        <taxon>Bacillati</taxon>
        <taxon>Actinomycetota</taxon>
        <taxon>Actinomycetes</taxon>
        <taxon>Streptosporangiales</taxon>
        <taxon>Thermomonosporaceae</taxon>
        <taxon>Actinomadura</taxon>
    </lineage>
</organism>
<evidence type="ECO:0000256" key="3">
    <source>
        <dbReference type="ARBA" id="ARBA00022679"/>
    </source>
</evidence>
<dbReference type="InterPro" id="IPR001227">
    <property type="entry name" value="Ac_transferase_dom_sf"/>
</dbReference>
<feature type="domain" description="Ketosynthase family 3 (KS3)" evidence="7">
    <location>
        <begin position="31"/>
        <end position="448"/>
    </location>
</feature>
<dbReference type="Gene3D" id="3.30.70.3290">
    <property type="match status" value="1"/>
</dbReference>
<dbReference type="RefSeq" id="WP_344539527.1">
    <property type="nucleotide sequence ID" value="NZ_BAAATD010000002.1"/>
</dbReference>
<dbReference type="SMART" id="SM00827">
    <property type="entry name" value="PKS_AT"/>
    <property type="match status" value="1"/>
</dbReference>
<evidence type="ECO:0000256" key="4">
    <source>
        <dbReference type="ARBA" id="ARBA00023315"/>
    </source>
</evidence>
<dbReference type="Gene3D" id="3.40.366.10">
    <property type="entry name" value="Malonyl-Coenzyme A Acyl Carrier Protein, domain 2"/>
    <property type="match status" value="1"/>
</dbReference>
<dbReference type="InterPro" id="IPR032821">
    <property type="entry name" value="PKS_assoc"/>
</dbReference>
<evidence type="ECO:0000259" key="6">
    <source>
        <dbReference type="PROSITE" id="PS50075"/>
    </source>
</evidence>
<dbReference type="InterPro" id="IPR014043">
    <property type="entry name" value="Acyl_transferase_dom"/>
</dbReference>
<evidence type="ECO:0000256" key="2">
    <source>
        <dbReference type="ARBA" id="ARBA00022553"/>
    </source>
</evidence>
<dbReference type="Gene3D" id="3.40.47.10">
    <property type="match status" value="1"/>
</dbReference>
<gene>
    <name evidence="8" type="ORF">GCM10010411_17990</name>
</gene>
<comment type="caution">
    <text evidence="8">The sequence shown here is derived from an EMBL/GenBank/DDBJ whole genome shotgun (WGS) entry which is preliminary data.</text>
</comment>
<dbReference type="Pfam" id="PF02801">
    <property type="entry name" value="Ketoacyl-synt_C"/>
    <property type="match status" value="1"/>
</dbReference>
<dbReference type="InterPro" id="IPR020806">
    <property type="entry name" value="PKS_PP-bd"/>
</dbReference>
<dbReference type="SMART" id="SM00823">
    <property type="entry name" value="PKS_PP"/>
    <property type="match status" value="1"/>
</dbReference>
<dbReference type="PANTHER" id="PTHR43775">
    <property type="entry name" value="FATTY ACID SYNTHASE"/>
    <property type="match status" value="1"/>
</dbReference>
<name>A0ABN3PJ29_9ACTN</name>
<keyword evidence="3" id="KW-0808">Transferase</keyword>
<dbReference type="Pfam" id="PF00698">
    <property type="entry name" value="Acyl_transf_1"/>
    <property type="match status" value="1"/>
</dbReference>
<feature type="region of interest" description="Disordered" evidence="5">
    <location>
        <begin position="963"/>
        <end position="986"/>
    </location>
</feature>
<dbReference type="PROSITE" id="PS50075">
    <property type="entry name" value="CARRIER"/>
    <property type="match status" value="1"/>
</dbReference>
<reference evidence="9" key="1">
    <citation type="journal article" date="2019" name="Int. J. Syst. Evol. Microbiol.">
        <title>The Global Catalogue of Microorganisms (GCM) 10K type strain sequencing project: providing services to taxonomists for standard genome sequencing and annotation.</title>
        <authorList>
            <consortium name="The Broad Institute Genomics Platform"/>
            <consortium name="The Broad Institute Genome Sequencing Center for Infectious Disease"/>
            <person name="Wu L."/>
            <person name="Ma J."/>
        </authorList>
    </citation>
    <scope>NUCLEOTIDE SEQUENCE [LARGE SCALE GENOMIC DNA]</scope>
    <source>
        <strain evidence="9">JCM 6833</strain>
    </source>
</reference>
<dbReference type="SMART" id="SM00825">
    <property type="entry name" value="PKS_KS"/>
    <property type="match status" value="1"/>
</dbReference>
<dbReference type="SUPFAM" id="SSF52151">
    <property type="entry name" value="FabD/lysophospholipase-like"/>
    <property type="match status" value="1"/>
</dbReference>
<dbReference type="Pfam" id="PF00109">
    <property type="entry name" value="ketoacyl-synt"/>
    <property type="match status" value="1"/>
</dbReference>
<dbReference type="Pfam" id="PF00550">
    <property type="entry name" value="PP-binding"/>
    <property type="match status" value="1"/>
</dbReference>
<keyword evidence="9" id="KW-1185">Reference proteome</keyword>
<dbReference type="EMBL" id="BAAATD010000002">
    <property type="protein sequence ID" value="GAA2585670.1"/>
    <property type="molecule type" value="Genomic_DNA"/>
</dbReference>
<dbReference type="InterPro" id="IPR020841">
    <property type="entry name" value="PKS_Beta-ketoAc_synthase_dom"/>
</dbReference>
<dbReference type="InterPro" id="IPR018201">
    <property type="entry name" value="Ketoacyl_synth_AS"/>
</dbReference>
<evidence type="ECO:0000259" key="7">
    <source>
        <dbReference type="PROSITE" id="PS52004"/>
    </source>
</evidence>
<evidence type="ECO:0008006" key="10">
    <source>
        <dbReference type="Google" id="ProtNLM"/>
    </source>
</evidence>
<dbReference type="PROSITE" id="PS00606">
    <property type="entry name" value="KS3_1"/>
    <property type="match status" value="1"/>
</dbReference>
<dbReference type="InterPro" id="IPR009081">
    <property type="entry name" value="PP-bd_ACP"/>
</dbReference>
<dbReference type="Gene3D" id="1.10.1200.10">
    <property type="entry name" value="ACP-like"/>
    <property type="match status" value="1"/>
</dbReference>
<sequence>MADEKKLVEYLHWTTSELAKVKRELAARSAPEPIAVVSMACRYPGGIRTPEDLWRVVNEGVDTVSGPPGDRGWDPTALEYAKAGAFLDDAAGFDAAFFGIAPKEALAMDPQQRHLLELAWEAMERAGLVPASLRGSRTGVFAGVIYQDYAPPADAVPSDLEGYFMTGNAVSVASGRLAYTFGFEGPALTVDTACSSSLVALHLACESLRRSECDLALAGGVTVMSTPRVFIEFGLQGGLAADGRCKAFAAGADGTGFGEGGGVLVLERLGDAVRNGHPVLAVVRGSAINSDGASNGLTAPSGIAQRKVIEAALRGGGLSAAQVGAVEAHGTGTVLGDPIEAGALLAVYGADAGRSEPLYLGSVKSNLGHTQAAAGVAGVIKMVQAMRNGVLPATLHAAERSGLVDWDEGRVEVLSERRPWPATDATPRLAGVSSFGISGTNAHLILEEPPAMSPVETAGPAAPPPVAVPWVVSGKTPAAVRAQAARLAALLRGDAEVDVAAVARTLVTRRSAFRHRAVAVGADATELARRLDLLTSPSSAITVARAAPKVAFVFSGQGTQRPEMGRELYDHHRVYAETFDAACAALDRARRARAAGPSLRDVVFAPPGGPEAELLQRTEFTQPALFAVQLALCRLAQDFGLVADALLGHSIGELTAAHVAGVLSLEDAAGLVVSRALAMQAAPGGGSMVSVRAPEAEVTAALHDLAGRVSVAAVNGPRSTVISGDAADVRALAARWRADGVRTKALRVGHAFHASHMDAALPALVEAAGSLGVAPPAVPLVSNRSGRPVTREELAAPDYWAAQVRGTVRFHDGVRSLHELGVDTFIEIGPDATMTAMIGDCLADVRDTVAAVPLVRHPSAEGRSVLLGVAQAYARGVAVDWARVLGGGPLADPATVPVYPFQHEHYWLAAADVRGAGGSAQDRALWEAVDSLDPDRFGALVGDMDAPPEAVREVLNALRRWRSARPQPPPEDDLSELGSPLQDVPDEERPGLLASMVLEAVADALGHVRGSLAPGDDLTQVGITSFGALEIASRLSRQTGVEVSPGVVLDHRTAHDLALHLQGLVAATVRPEPAPAAAGRAG</sequence>
<dbReference type="Proteomes" id="UP001501509">
    <property type="component" value="Unassembled WGS sequence"/>
</dbReference>
<dbReference type="InterPro" id="IPR050091">
    <property type="entry name" value="PKS_NRPS_Biosynth_Enz"/>
</dbReference>
<proteinExistence type="predicted"/>
<dbReference type="InterPro" id="IPR016039">
    <property type="entry name" value="Thiolase-like"/>
</dbReference>
<dbReference type="PROSITE" id="PS52004">
    <property type="entry name" value="KS3_2"/>
    <property type="match status" value="1"/>
</dbReference>
<dbReference type="SUPFAM" id="SSF53901">
    <property type="entry name" value="Thiolase-like"/>
    <property type="match status" value="1"/>
</dbReference>
<dbReference type="InterPro" id="IPR014030">
    <property type="entry name" value="Ketoacyl_synth_N"/>
</dbReference>
<dbReference type="InterPro" id="IPR036736">
    <property type="entry name" value="ACP-like_sf"/>
</dbReference>
<evidence type="ECO:0000313" key="9">
    <source>
        <dbReference type="Proteomes" id="UP001501509"/>
    </source>
</evidence>
<dbReference type="SUPFAM" id="SSF55048">
    <property type="entry name" value="Probable ACP-binding domain of malonyl-CoA ACP transacylase"/>
    <property type="match status" value="1"/>
</dbReference>
<dbReference type="CDD" id="cd00833">
    <property type="entry name" value="PKS"/>
    <property type="match status" value="1"/>
</dbReference>
<feature type="domain" description="Carrier" evidence="6">
    <location>
        <begin position="984"/>
        <end position="1065"/>
    </location>
</feature>
<evidence type="ECO:0000313" key="8">
    <source>
        <dbReference type="EMBL" id="GAA2585670.1"/>
    </source>
</evidence>
<keyword evidence="4" id="KW-0012">Acyltransferase</keyword>
<dbReference type="PANTHER" id="PTHR43775:SF51">
    <property type="entry name" value="INACTIVE PHENOLPHTHIOCEROL SYNTHESIS POLYKETIDE SYNTHASE TYPE I PKS1-RELATED"/>
    <property type="match status" value="1"/>
</dbReference>
<accession>A0ABN3PJ29</accession>
<protein>
    <recommendedName>
        <fullName evidence="10">Type I polyketide synthase</fullName>
    </recommendedName>
</protein>
<keyword evidence="2" id="KW-0597">Phosphoprotein</keyword>
<dbReference type="InterPro" id="IPR014031">
    <property type="entry name" value="Ketoacyl_synth_C"/>
</dbReference>
<evidence type="ECO:0000256" key="5">
    <source>
        <dbReference type="SAM" id="MobiDB-lite"/>
    </source>
</evidence>
<keyword evidence="1" id="KW-0596">Phosphopantetheine</keyword>